<sequence>LDRLLVNGKFSDLRLVCNSRQWAVHRALLCSRSSFFDAACSHAFREARDLVVDLSDDDEEAVEQMICYFYRLDYDIQEQTPTVELRHRSRRPKKVDFSQIRDPLLEMAGLSPPSSPCCSPRQDTPPPQSTIMETDNRPPKLLLHVRVYALAEKYDIPGLKELARSKFEISLACHYDSPEVPEAIEEVYCSTIDSDRGLRDVIVQLFMQHPLLATTPAVRALLDDMSPFMDDIRQHFGCSPAAIPVHSI</sequence>
<dbReference type="PANTHER" id="PTHR47843:SF5">
    <property type="entry name" value="BTB_POZ DOMAIN PROTEIN"/>
    <property type="match status" value="1"/>
</dbReference>
<evidence type="ECO:0000313" key="3">
    <source>
        <dbReference type="EMBL" id="KAF2858025.1"/>
    </source>
</evidence>
<dbReference type="Pfam" id="PF00651">
    <property type="entry name" value="BTB"/>
    <property type="match status" value="1"/>
</dbReference>
<organism evidence="3 4">
    <name type="scientific">Piedraia hortae CBS 480.64</name>
    <dbReference type="NCBI Taxonomy" id="1314780"/>
    <lineage>
        <taxon>Eukaryota</taxon>
        <taxon>Fungi</taxon>
        <taxon>Dikarya</taxon>
        <taxon>Ascomycota</taxon>
        <taxon>Pezizomycotina</taxon>
        <taxon>Dothideomycetes</taxon>
        <taxon>Dothideomycetidae</taxon>
        <taxon>Capnodiales</taxon>
        <taxon>Piedraiaceae</taxon>
        <taxon>Piedraia</taxon>
    </lineage>
</organism>
<dbReference type="Gene3D" id="3.30.710.10">
    <property type="entry name" value="Potassium Channel Kv1.1, Chain A"/>
    <property type="match status" value="1"/>
</dbReference>
<dbReference type="OrthoDB" id="6359816at2759"/>
<dbReference type="Proteomes" id="UP000799421">
    <property type="component" value="Unassembled WGS sequence"/>
</dbReference>
<protein>
    <recommendedName>
        <fullName evidence="2">BTB domain-containing protein</fullName>
    </recommendedName>
</protein>
<name>A0A6A7BTH7_9PEZI</name>
<dbReference type="CDD" id="cd18186">
    <property type="entry name" value="BTB_POZ_ZBTB_KLHL-like"/>
    <property type="match status" value="1"/>
</dbReference>
<gene>
    <name evidence="3" type="ORF">K470DRAFT_222206</name>
</gene>
<feature type="domain" description="BTB" evidence="2">
    <location>
        <begin position="11"/>
        <end position="78"/>
    </location>
</feature>
<dbReference type="SUPFAM" id="SSF54695">
    <property type="entry name" value="POZ domain"/>
    <property type="match status" value="1"/>
</dbReference>
<dbReference type="AlphaFoldDB" id="A0A6A7BTH7"/>
<feature type="region of interest" description="Disordered" evidence="1">
    <location>
        <begin position="111"/>
        <end position="135"/>
    </location>
</feature>
<proteinExistence type="predicted"/>
<dbReference type="EMBL" id="MU006020">
    <property type="protein sequence ID" value="KAF2858025.1"/>
    <property type="molecule type" value="Genomic_DNA"/>
</dbReference>
<evidence type="ECO:0000256" key="1">
    <source>
        <dbReference type="SAM" id="MobiDB-lite"/>
    </source>
</evidence>
<dbReference type="SMART" id="SM00225">
    <property type="entry name" value="BTB"/>
    <property type="match status" value="1"/>
</dbReference>
<accession>A0A6A7BTH7</accession>
<dbReference type="PROSITE" id="PS50097">
    <property type="entry name" value="BTB"/>
    <property type="match status" value="1"/>
</dbReference>
<evidence type="ECO:0000313" key="4">
    <source>
        <dbReference type="Proteomes" id="UP000799421"/>
    </source>
</evidence>
<reference evidence="3" key="1">
    <citation type="journal article" date="2020" name="Stud. Mycol.">
        <title>101 Dothideomycetes genomes: a test case for predicting lifestyles and emergence of pathogens.</title>
        <authorList>
            <person name="Haridas S."/>
            <person name="Albert R."/>
            <person name="Binder M."/>
            <person name="Bloem J."/>
            <person name="Labutti K."/>
            <person name="Salamov A."/>
            <person name="Andreopoulos B."/>
            <person name="Baker S."/>
            <person name="Barry K."/>
            <person name="Bills G."/>
            <person name="Bluhm B."/>
            <person name="Cannon C."/>
            <person name="Castanera R."/>
            <person name="Culley D."/>
            <person name="Daum C."/>
            <person name="Ezra D."/>
            <person name="Gonzalez J."/>
            <person name="Henrissat B."/>
            <person name="Kuo A."/>
            <person name="Liang C."/>
            <person name="Lipzen A."/>
            <person name="Lutzoni F."/>
            <person name="Magnuson J."/>
            <person name="Mondo S."/>
            <person name="Nolan M."/>
            <person name="Ohm R."/>
            <person name="Pangilinan J."/>
            <person name="Park H.-J."/>
            <person name="Ramirez L."/>
            <person name="Alfaro M."/>
            <person name="Sun H."/>
            <person name="Tritt A."/>
            <person name="Yoshinaga Y."/>
            <person name="Zwiers L.-H."/>
            <person name="Turgeon B."/>
            <person name="Goodwin S."/>
            <person name="Spatafora J."/>
            <person name="Crous P."/>
            <person name="Grigoriev I."/>
        </authorList>
    </citation>
    <scope>NUCLEOTIDE SEQUENCE</scope>
    <source>
        <strain evidence="3">CBS 480.64</strain>
    </source>
</reference>
<dbReference type="InterPro" id="IPR000210">
    <property type="entry name" value="BTB/POZ_dom"/>
</dbReference>
<dbReference type="InterPro" id="IPR011333">
    <property type="entry name" value="SKP1/BTB/POZ_sf"/>
</dbReference>
<evidence type="ECO:0000259" key="2">
    <source>
        <dbReference type="PROSITE" id="PS50097"/>
    </source>
</evidence>
<dbReference type="PANTHER" id="PTHR47843">
    <property type="entry name" value="BTB DOMAIN-CONTAINING PROTEIN-RELATED"/>
    <property type="match status" value="1"/>
</dbReference>
<keyword evidence="4" id="KW-1185">Reference proteome</keyword>
<feature type="non-terminal residue" evidence="3">
    <location>
        <position position="1"/>
    </location>
</feature>